<accession>A0A2V0R9V4</accession>
<dbReference type="InterPro" id="IPR009930">
    <property type="entry name" value="Seadorna_Vp10"/>
</dbReference>
<proteinExistence type="predicted"/>
<organism evidence="1">
    <name type="scientific">viral metagenome</name>
    <dbReference type="NCBI Taxonomy" id="1070528"/>
    <lineage>
        <taxon>unclassified sequences</taxon>
        <taxon>metagenomes</taxon>
        <taxon>organismal metagenomes</taxon>
    </lineage>
</organism>
<reference evidence="1" key="1">
    <citation type="submission" date="2017-04" db="EMBL/GenBank/DDBJ databases">
        <title>Unveiling RNA virosphere associated with marine microorganisms.</title>
        <authorList>
            <person name="Urayama S."/>
            <person name="Takaki Y."/>
            <person name="Nishi S."/>
            <person name="Yoshida Y."/>
            <person name="Deguchi S."/>
            <person name="Takai K."/>
            <person name="Nunoura T."/>
        </authorList>
    </citation>
    <scope>NUCLEOTIDE SEQUENCE</scope>
</reference>
<sequence length="261" mass="29751">MLVSDSVLRVSNLKEFINFMKVTEFDTIISAAGVGFRAKDGIISRHSIYGNDFFLYQGTYLDGVSRNVIPNLVGMIGSIITFLTTGQAVYFGSVDAATRNLTLYDIIARPEFNFNTGQLNYYLLMRQLDAELMTLEQKRRLLIVMRLLANKDGNLKQLDDIVKQIAKLDSAVIIWDPNDERTYHRATDDLRLVISNGLSKEPHQNFRLQNSYLDAMHNRHLENFDGGLGLIKTFPTNQYHSSNYLSTLQRYGQPPPVIYNN</sequence>
<name>A0A2V0R9V4_9ZZZZ</name>
<dbReference type="AlphaFoldDB" id="A0A2V0R9V4"/>
<protein>
    <submittedName>
        <fullName evidence="1">VP9</fullName>
    </submittedName>
</protein>
<dbReference type="Pfam" id="PF07322">
    <property type="entry name" value="Seadorna_Vp10"/>
    <property type="match status" value="1"/>
</dbReference>
<comment type="caution">
    <text evidence="1">The sequence shown here is derived from an EMBL/GenBank/DDBJ whole genome shotgun (WGS) entry which is preliminary data.</text>
</comment>
<dbReference type="EMBL" id="BDQA01000607">
    <property type="protein sequence ID" value="GBH22083.1"/>
    <property type="molecule type" value="Genomic_RNA"/>
</dbReference>
<evidence type="ECO:0000313" key="1">
    <source>
        <dbReference type="EMBL" id="GBH22083.1"/>
    </source>
</evidence>